<feature type="compositionally biased region" description="Polar residues" evidence="1">
    <location>
        <begin position="216"/>
        <end position="228"/>
    </location>
</feature>
<feature type="compositionally biased region" description="Polar residues" evidence="1">
    <location>
        <begin position="189"/>
        <end position="204"/>
    </location>
</feature>
<evidence type="ECO:0000313" key="3">
    <source>
        <dbReference type="Proteomes" id="UP000324800"/>
    </source>
</evidence>
<evidence type="ECO:0000256" key="1">
    <source>
        <dbReference type="SAM" id="MobiDB-lite"/>
    </source>
</evidence>
<organism evidence="2 3">
    <name type="scientific">Streblomastix strix</name>
    <dbReference type="NCBI Taxonomy" id="222440"/>
    <lineage>
        <taxon>Eukaryota</taxon>
        <taxon>Metamonada</taxon>
        <taxon>Preaxostyla</taxon>
        <taxon>Oxymonadida</taxon>
        <taxon>Streblomastigidae</taxon>
        <taxon>Streblomastix</taxon>
    </lineage>
</organism>
<dbReference type="EMBL" id="SNRW01006636">
    <property type="protein sequence ID" value="KAA6382704.1"/>
    <property type="molecule type" value="Genomic_DNA"/>
</dbReference>
<proteinExistence type="predicted"/>
<feature type="region of interest" description="Disordered" evidence="1">
    <location>
        <begin position="145"/>
        <end position="228"/>
    </location>
</feature>
<gene>
    <name evidence="2" type="ORF">EZS28_021771</name>
</gene>
<feature type="compositionally biased region" description="Basic and acidic residues" evidence="1">
    <location>
        <begin position="168"/>
        <end position="187"/>
    </location>
</feature>
<comment type="caution">
    <text evidence="2">The sequence shown here is derived from an EMBL/GenBank/DDBJ whole genome shotgun (WGS) entry which is preliminary data.</text>
</comment>
<protein>
    <submittedName>
        <fullName evidence="2">Uncharacterized protein</fullName>
    </submittedName>
</protein>
<dbReference type="AlphaFoldDB" id="A0A5J4VJT2"/>
<evidence type="ECO:0000313" key="2">
    <source>
        <dbReference type="EMBL" id="KAA6382704.1"/>
    </source>
</evidence>
<dbReference type="Proteomes" id="UP000324800">
    <property type="component" value="Unassembled WGS sequence"/>
</dbReference>
<reference evidence="2 3" key="1">
    <citation type="submission" date="2019-03" db="EMBL/GenBank/DDBJ databases">
        <title>Single cell metagenomics reveals metabolic interactions within the superorganism composed of flagellate Streblomastix strix and complex community of Bacteroidetes bacteria on its surface.</title>
        <authorList>
            <person name="Treitli S.C."/>
            <person name="Kolisko M."/>
            <person name="Husnik F."/>
            <person name="Keeling P."/>
            <person name="Hampl V."/>
        </authorList>
    </citation>
    <scope>NUCLEOTIDE SEQUENCE [LARGE SCALE GENOMIC DNA]</scope>
    <source>
        <strain evidence="2">ST1C</strain>
    </source>
</reference>
<name>A0A5J4VJT2_9EUKA</name>
<accession>A0A5J4VJT2</accession>
<sequence length="228" mass="26099">MDVIERFHEIMKPIIEEEKKKPKTTLPIQYKHYPNKDGFLFFYPPKNYRLTPIPRPKDLNLSEEQWKQFDGDWANLPKESYIPGLLNISDGVAGFINIHPQIYQSIPEAVIGLITFAAGQIVETEREGQEQLAKELERIVAERIDDNEDNDQSELTIEPKHFTNGNDGLRKNDGRRSYRPLSTEKRIQRSISQKHPPNTPPHNVNESDRLGGNGCGTQLQAATNENGQ</sequence>